<keyword evidence="14" id="KW-1185">Reference proteome</keyword>
<evidence type="ECO:0000256" key="9">
    <source>
        <dbReference type="ARBA" id="ARBA00023201"/>
    </source>
</evidence>
<keyword evidence="10 11" id="KW-0407">Ion channel</keyword>
<accession>T1FQU0</accession>
<dbReference type="PRINTS" id="PR01078">
    <property type="entry name" value="AMINACHANNEL"/>
</dbReference>
<dbReference type="eggNOG" id="KOG4294">
    <property type="taxonomic scope" value="Eukaryota"/>
</dbReference>
<evidence type="ECO:0000256" key="10">
    <source>
        <dbReference type="ARBA" id="ARBA00023303"/>
    </source>
</evidence>
<keyword evidence="6" id="KW-0915">Sodium</keyword>
<protein>
    <submittedName>
        <fullName evidence="12 13">Uncharacterized protein</fullName>
    </submittedName>
</protein>
<dbReference type="RefSeq" id="XP_009025574.1">
    <property type="nucleotide sequence ID" value="XM_009027326.1"/>
</dbReference>
<dbReference type="CTD" id="20211187"/>
<evidence type="ECO:0000313" key="14">
    <source>
        <dbReference type="Proteomes" id="UP000015101"/>
    </source>
</evidence>
<reference evidence="14" key="1">
    <citation type="submission" date="2012-12" db="EMBL/GenBank/DDBJ databases">
        <authorList>
            <person name="Hellsten U."/>
            <person name="Grimwood J."/>
            <person name="Chapman J.A."/>
            <person name="Shapiro H."/>
            <person name="Aerts A."/>
            <person name="Otillar R.P."/>
            <person name="Terry A.Y."/>
            <person name="Boore J.L."/>
            <person name="Simakov O."/>
            <person name="Marletaz F."/>
            <person name="Cho S.-J."/>
            <person name="Edsinger-Gonzales E."/>
            <person name="Havlak P."/>
            <person name="Kuo D.-H."/>
            <person name="Larsson T."/>
            <person name="Lv J."/>
            <person name="Arendt D."/>
            <person name="Savage R."/>
            <person name="Osoegawa K."/>
            <person name="de Jong P."/>
            <person name="Lindberg D.R."/>
            <person name="Seaver E.C."/>
            <person name="Weisblat D.A."/>
            <person name="Putnam N.H."/>
            <person name="Grigoriev I.V."/>
            <person name="Rokhsar D.S."/>
        </authorList>
    </citation>
    <scope>NUCLEOTIDE SEQUENCE</scope>
</reference>
<evidence type="ECO:0000256" key="2">
    <source>
        <dbReference type="ARBA" id="ARBA00022448"/>
    </source>
</evidence>
<comment type="similarity">
    <text evidence="11">Belongs to the amiloride-sensitive sodium channel (TC 1.A.6) family.</text>
</comment>
<dbReference type="PANTHER" id="PTHR11690">
    <property type="entry name" value="AMILORIDE-SENSITIVE SODIUM CHANNEL-RELATED"/>
    <property type="match status" value="1"/>
</dbReference>
<dbReference type="GO" id="GO:0015280">
    <property type="term" value="F:ligand-gated sodium channel activity"/>
    <property type="evidence" value="ECO:0000318"/>
    <property type="project" value="GO_Central"/>
</dbReference>
<evidence type="ECO:0000256" key="4">
    <source>
        <dbReference type="ARBA" id="ARBA00022692"/>
    </source>
</evidence>
<sequence>MALEERSLLEIMASMNDSTKKKLGHQLGELVLDCTFEGYNCLEDGNFDYFFNNALGNCYTFNAGRKWLPKMSLNTGRRHGLQMVLNINQPEYVSNTYEVSGIRLVVHQHKTIPFPEDEGLAINAGQVTSLGLKQINLKRKSPPYNYCYDTDNSDPMDNVYGELFDGVIYSTGGCMRTCYQRNVISECGCGDPAYPLKGLAISANNSLTAYPPCSEIDANQWQCLQYVTEMYNNNSINCDCNEPCKETTYTVTLSIGAWPANVQKDMLFEKFQDMVNYSVADTYQENLAKVELYYEEFNHERIEEKPSYELPQFLSDCGGILGLWLGMSVLTICEFLEFGMDLFFFGIWEGCKRKRKKTKVEDIRIEQDAPNAASLNMVNLKKNPMETSKKRASFVDSPFYIN</sequence>
<dbReference type="Gene3D" id="2.60.470.10">
    <property type="entry name" value="Acid-sensing ion channels like domains"/>
    <property type="match status" value="1"/>
</dbReference>
<dbReference type="InterPro" id="IPR001873">
    <property type="entry name" value="ENaC"/>
</dbReference>
<reference evidence="13" key="3">
    <citation type="submission" date="2015-06" db="UniProtKB">
        <authorList>
            <consortium name="EnsemblMetazoa"/>
        </authorList>
    </citation>
    <scope>IDENTIFICATION</scope>
</reference>
<dbReference type="OMA" id="PSHEKIM"/>
<evidence type="ECO:0000256" key="7">
    <source>
        <dbReference type="ARBA" id="ARBA00023065"/>
    </source>
</evidence>
<keyword evidence="7 11" id="KW-0406">Ion transport</keyword>
<dbReference type="GO" id="GO:0035725">
    <property type="term" value="P:sodium ion transmembrane transport"/>
    <property type="evidence" value="ECO:0000318"/>
    <property type="project" value="GO_Central"/>
</dbReference>
<dbReference type="GeneID" id="20211187"/>
<dbReference type="EMBL" id="KB097495">
    <property type="protein sequence ID" value="ESN96405.1"/>
    <property type="molecule type" value="Genomic_DNA"/>
</dbReference>
<dbReference type="EMBL" id="AMQM01001387">
    <property type="status" value="NOT_ANNOTATED_CDS"/>
    <property type="molecule type" value="Genomic_DNA"/>
</dbReference>
<evidence type="ECO:0000256" key="6">
    <source>
        <dbReference type="ARBA" id="ARBA00023053"/>
    </source>
</evidence>
<reference evidence="12 14" key="2">
    <citation type="journal article" date="2013" name="Nature">
        <title>Insights into bilaterian evolution from three spiralian genomes.</title>
        <authorList>
            <person name="Simakov O."/>
            <person name="Marletaz F."/>
            <person name="Cho S.J."/>
            <person name="Edsinger-Gonzales E."/>
            <person name="Havlak P."/>
            <person name="Hellsten U."/>
            <person name="Kuo D.H."/>
            <person name="Larsson T."/>
            <person name="Lv J."/>
            <person name="Arendt D."/>
            <person name="Savage R."/>
            <person name="Osoegawa K."/>
            <person name="de Jong P."/>
            <person name="Grimwood J."/>
            <person name="Chapman J.A."/>
            <person name="Shapiro H."/>
            <person name="Aerts A."/>
            <person name="Otillar R.P."/>
            <person name="Terry A.Y."/>
            <person name="Boore J.L."/>
            <person name="Grigoriev I.V."/>
            <person name="Lindberg D.R."/>
            <person name="Seaver E.C."/>
            <person name="Weisblat D.A."/>
            <person name="Putnam N.H."/>
            <person name="Rokhsar D.S."/>
        </authorList>
    </citation>
    <scope>NUCLEOTIDE SEQUENCE</scope>
</reference>
<keyword evidence="4 11" id="KW-0812">Transmembrane</keyword>
<dbReference type="PANTHER" id="PTHR11690:SF248">
    <property type="entry name" value="PICKPOCKET 17, ISOFORM A"/>
    <property type="match status" value="1"/>
</dbReference>
<evidence type="ECO:0000256" key="8">
    <source>
        <dbReference type="ARBA" id="ARBA00023136"/>
    </source>
</evidence>
<keyword evidence="8" id="KW-0472">Membrane</keyword>
<dbReference type="Pfam" id="PF00858">
    <property type="entry name" value="ASC"/>
    <property type="match status" value="1"/>
</dbReference>
<dbReference type="OrthoDB" id="6021021at2759"/>
<evidence type="ECO:0000256" key="3">
    <source>
        <dbReference type="ARBA" id="ARBA00022461"/>
    </source>
</evidence>
<dbReference type="Proteomes" id="UP000015101">
    <property type="component" value="Unassembled WGS sequence"/>
</dbReference>
<proteinExistence type="inferred from homology"/>
<organism evidence="13 14">
    <name type="scientific">Helobdella robusta</name>
    <name type="common">Californian leech</name>
    <dbReference type="NCBI Taxonomy" id="6412"/>
    <lineage>
        <taxon>Eukaryota</taxon>
        <taxon>Metazoa</taxon>
        <taxon>Spiralia</taxon>
        <taxon>Lophotrochozoa</taxon>
        <taxon>Annelida</taxon>
        <taxon>Clitellata</taxon>
        <taxon>Hirudinea</taxon>
        <taxon>Rhynchobdellida</taxon>
        <taxon>Glossiphoniidae</taxon>
        <taxon>Helobdella</taxon>
    </lineage>
</organism>
<dbReference type="AlphaFoldDB" id="T1FQU0"/>
<name>T1FQU0_HELRO</name>
<evidence type="ECO:0000256" key="1">
    <source>
        <dbReference type="ARBA" id="ARBA00004141"/>
    </source>
</evidence>
<evidence type="ECO:0000313" key="12">
    <source>
        <dbReference type="EMBL" id="ESN96405.1"/>
    </source>
</evidence>
<dbReference type="GO" id="GO:0005886">
    <property type="term" value="C:plasma membrane"/>
    <property type="evidence" value="ECO:0000318"/>
    <property type="project" value="GO_Central"/>
</dbReference>
<comment type="subcellular location">
    <subcellularLocation>
        <location evidence="1">Membrane</location>
        <topology evidence="1">Multi-pass membrane protein</topology>
    </subcellularLocation>
</comment>
<evidence type="ECO:0000313" key="13">
    <source>
        <dbReference type="EnsemblMetazoa" id="HelroP189228"/>
    </source>
</evidence>
<dbReference type="HOGENOM" id="CLU_685662_0_0_1"/>
<keyword evidence="5" id="KW-1133">Transmembrane helix</keyword>
<dbReference type="InParanoid" id="T1FQU0"/>
<evidence type="ECO:0000256" key="11">
    <source>
        <dbReference type="RuleBase" id="RU000679"/>
    </source>
</evidence>
<dbReference type="EnsemblMetazoa" id="HelroT189228">
    <property type="protein sequence ID" value="HelroP189228"/>
    <property type="gene ID" value="HelroG189228"/>
</dbReference>
<keyword evidence="9 11" id="KW-0739">Sodium transport</keyword>
<evidence type="ECO:0000256" key="5">
    <source>
        <dbReference type="ARBA" id="ARBA00022989"/>
    </source>
</evidence>
<dbReference type="Gene3D" id="1.10.287.770">
    <property type="entry name" value="YojJ-like"/>
    <property type="match status" value="1"/>
</dbReference>
<gene>
    <name evidence="13" type="primary">20211187</name>
    <name evidence="12" type="ORF">HELRODRAFT_189228</name>
</gene>
<dbReference type="KEGG" id="hro:HELRODRAFT_189228"/>
<keyword evidence="2 11" id="KW-0813">Transport</keyword>
<keyword evidence="3 11" id="KW-0894">Sodium channel</keyword>